<proteinExistence type="predicted"/>
<name>A0ACC1THK8_9AGAR</name>
<gene>
    <name evidence="1" type="ORF">F5876DRAFT_83802</name>
</gene>
<organism evidence="1 2">
    <name type="scientific">Lentinula aff. lateritia</name>
    <dbReference type="NCBI Taxonomy" id="2804960"/>
    <lineage>
        <taxon>Eukaryota</taxon>
        <taxon>Fungi</taxon>
        <taxon>Dikarya</taxon>
        <taxon>Basidiomycota</taxon>
        <taxon>Agaricomycotina</taxon>
        <taxon>Agaricomycetes</taxon>
        <taxon>Agaricomycetidae</taxon>
        <taxon>Agaricales</taxon>
        <taxon>Marasmiineae</taxon>
        <taxon>Omphalotaceae</taxon>
        <taxon>Lentinula</taxon>
    </lineage>
</organism>
<accession>A0ACC1THK8</accession>
<comment type="caution">
    <text evidence="1">The sequence shown here is derived from an EMBL/GenBank/DDBJ whole genome shotgun (WGS) entry which is preliminary data.</text>
</comment>
<evidence type="ECO:0000313" key="1">
    <source>
        <dbReference type="EMBL" id="KAJ3804091.1"/>
    </source>
</evidence>
<evidence type="ECO:0000313" key="2">
    <source>
        <dbReference type="Proteomes" id="UP001163835"/>
    </source>
</evidence>
<keyword evidence="2" id="KW-1185">Reference proteome</keyword>
<dbReference type="EMBL" id="MU796320">
    <property type="protein sequence ID" value="KAJ3804091.1"/>
    <property type="molecule type" value="Genomic_DNA"/>
</dbReference>
<protein>
    <submittedName>
        <fullName evidence="1">Uncharacterized protein</fullName>
    </submittedName>
</protein>
<sequence length="134" mass="14294">MAGLADDGISLALLLQARNLLDLALLAGCLFILVILVIPTVAPVVAVIGISGLGGTWVRRTVNKHLRPLTSAPCLPVPFFITQGISTSTLRWDMDASLGEGPWRLRVAAAAATVMKIHHSITFTSHHCQTFIDS</sequence>
<dbReference type="Proteomes" id="UP001163835">
    <property type="component" value="Unassembled WGS sequence"/>
</dbReference>
<reference evidence="1" key="1">
    <citation type="submission" date="2022-09" db="EMBL/GenBank/DDBJ databases">
        <title>A Global Phylogenomic Analysis of the Shiitake Genus Lentinula.</title>
        <authorList>
            <consortium name="DOE Joint Genome Institute"/>
            <person name="Sierra-Patev S."/>
            <person name="Min B."/>
            <person name="Naranjo-Ortiz M."/>
            <person name="Looney B."/>
            <person name="Konkel Z."/>
            <person name="Slot J.C."/>
            <person name="Sakamoto Y."/>
            <person name="Steenwyk J.L."/>
            <person name="Rokas A."/>
            <person name="Carro J."/>
            <person name="Camarero S."/>
            <person name="Ferreira P."/>
            <person name="Molpeceres G."/>
            <person name="Ruiz-Duenas F.J."/>
            <person name="Serrano A."/>
            <person name="Henrissat B."/>
            <person name="Drula E."/>
            <person name="Hughes K.W."/>
            <person name="Mata J.L."/>
            <person name="Ishikawa N.K."/>
            <person name="Vargas-Isla R."/>
            <person name="Ushijima S."/>
            <person name="Smith C.A."/>
            <person name="Ahrendt S."/>
            <person name="Andreopoulos W."/>
            <person name="He G."/>
            <person name="Labutti K."/>
            <person name="Lipzen A."/>
            <person name="Ng V."/>
            <person name="Riley R."/>
            <person name="Sandor L."/>
            <person name="Barry K."/>
            <person name="Martinez A.T."/>
            <person name="Xiao Y."/>
            <person name="Gibbons J.G."/>
            <person name="Terashima K."/>
            <person name="Grigoriev I.V."/>
            <person name="Hibbett D.S."/>
        </authorList>
    </citation>
    <scope>NUCLEOTIDE SEQUENCE</scope>
    <source>
        <strain evidence="1">TMI1499</strain>
    </source>
</reference>